<sequence length="376" mass="41628">MKTMLAWCLLAGFTLAGELPTSPSGEGGAAKVEEVSQTAVQAAFQILRSEYIRGGDLTFDELNRAAFQGLLERLDLGAELMRKADAERPMLRRGILAEMLTPEIAYLRPLAFAEEEAGQMAVHLKKQVEAKVPYLILDLRSAVPPGDFAVAAAMLELFVPRAELLFKLKQVGREDAQLFIANRGPIWTQPLVVLVDGETCNLGETMAAVLRERKQALIIGSKTRGATVRYETLPLDAEWVLRFARAEMLLAGDRALFRVGLVPDFLLDLPVPVKRQIFDAAGPVKESLFDRNRLRYNEAALIARKNPELDAYIRRSAGEELSDDRPVLRDIVLQRAVDMLSSRTHLQGSALKWPTGQKRLEPAAPAEVKKAQPVKP</sequence>
<organism evidence="4 5">
    <name type="scientific">Prosthecobacter dejongeii</name>
    <dbReference type="NCBI Taxonomy" id="48465"/>
    <lineage>
        <taxon>Bacteria</taxon>
        <taxon>Pseudomonadati</taxon>
        <taxon>Verrucomicrobiota</taxon>
        <taxon>Verrucomicrobiia</taxon>
        <taxon>Verrucomicrobiales</taxon>
        <taxon>Verrucomicrobiaceae</taxon>
        <taxon>Prosthecobacter</taxon>
    </lineage>
</organism>
<dbReference type="SUPFAM" id="SSF52096">
    <property type="entry name" value="ClpP/crotonase"/>
    <property type="match status" value="1"/>
</dbReference>
<feature type="region of interest" description="Disordered" evidence="1">
    <location>
        <begin position="351"/>
        <end position="376"/>
    </location>
</feature>
<proteinExistence type="predicted"/>
<accession>A0A7W8DPP2</accession>
<feature type="chain" id="PRO_5031071748" description="Tail specific protease domain-containing protein" evidence="2">
    <location>
        <begin position="17"/>
        <end position="376"/>
    </location>
</feature>
<protein>
    <recommendedName>
        <fullName evidence="3">Tail specific protease domain-containing protein</fullName>
    </recommendedName>
</protein>
<dbReference type="AlphaFoldDB" id="A0A7W8DPP2"/>
<dbReference type="Pfam" id="PF03572">
    <property type="entry name" value="Peptidase_S41"/>
    <property type="match status" value="1"/>
</dbReference>
<reference evidence="4 5" key="1">
    <citation type="submission" date="2020-08" db="EMBL/GenBank/DDBJ databases">
        <title>Genomic Encyclopedia of Type Strains, Phase IV (KMG-IV): sequencing the most valuable type-strain genomes for metagenomic binning, comparative biology and taxonomic classification.</title>
        <authorList>
            <person name="Goeker M."/>
        </authorList>
    </citation>
    <scope>NUCLEOTIDE SEQUENCE [LARGE SCALE GENOMIC DNA]</scope>
    <source>
        <strain evidence="4 5">DSM 12251</strain>
    </source>
</reference>
<dbReference type="PANTHER" id="PTHR32060:SF30">
    <property type="entry name" value="CARBOXY-TERMINAL PROCESSING PROTEASE CTPA"/>
    <property type="match status" value="1"/>
</dbReference>
<dbReference type="InterPro" id="IPR005151">
    <property type="entry name" value="Tail-specific_protease"/>
</dbReference>
<dbReference type="Proteomes" id="UP000534294">
    <property type="component" value="Unassembled WGS sequence"/>
</dbReference>
<dbReference type="GO" id="GO:0006508">
    <property type="term" value="P:proteolysis"/>
    <property type="evidence" value="ECO:0007669"/>
    <property type="project" value="InterPro"/>
</dbReference>
<evidence type="ECO:0000256" key="2">
    <source>
        <dbReference type="SAM" id="SignalP"/>
    </source>
</evidence>
<dbReference type="EMBL" id="JACHIF010000002">
    <property type="protein sequence ID" value="MBB5037370.1"/>
    <property type="molecule type" value="Genomic_DNA"/>
</dbReference>
<dbReference type="RefSeq" id="WP_184207189.1">
    <property type="nucleotide sequence ID" value="NZ_JACHIF010000002.1"/>
</dbReference>
<evidence type="ECO:0000259" key="3">
    <source>
        <dbReference type="SMART" id="SM00245"/>
    </source>
</evidence>
<name>A0A7W8DPP2_9BACT</name>
<dbReference type="GO" id="GO:0004175">
    <property type="term" value="F:endopeptidase activity"/>
    <property type="evidence" value="ECO:0007669"/>
    <property type="project" value="TreeGrafter"/>
</dbReference>
<dbReference type="GO" id="GO:0030288">
    <property type="term" value="C:outer membrane-bounded periplasmic space"/>
    <property type="evidence" value="ECO:0007669"/>
    <property type="project" value="TreeGrafter"/>
</dbReference>
<evidence type="ECO:0000256" key="1">
    <source>
        <dbReference type="SAM" id="MobiDB-lite"/>
    </source>
</evidence>
<keyword evidence="5" id="KW-1185">Reference proteome</keyword>
<evidence type="ECO:0000313" key="4">
    <source>
        <dbReference type="EMBL" id="MBB5037370.1"/>
    </source>
</evidence>
<dbReference type="GO" id="GO:0008236">
    <property type="term" value="F:serine-type peptidase activity"/>
    <property type="evidence" value="ECO:0007669"/>
    <property type="project" value="InterPro"/>
</dbReference>
<dbReference type="GO" id="GO:0007165">
    <property type="term" value="P:signal transduction"/>
    <property type="evidence" value="ECO:0007669"/>
    <property type="project" value="TreeGrafter"/>
</dbReference>
<dbReference type="PANTHER" id="PTHR32060">
    <property type="entry name" value="TAIL-SPECIFIC PROTEASE"/>
    <property type="match status" value="1"/>
</dbReference>
<dbReference type="Gene3D" id="3.90.226.10">
    <property type="entry name" value="2-enoyl-CoA Hydratase, Chain A, domain 1"/>
    <property type="match status" value="1"/>
</dbReference>
<dbReference type="InterPro" id="IPR029045">
    <property type="entry name" value="ClpP/crotonase-like_dom_sf"/>
</dbReference>
<evidence type="ECO:0000313" key="5">
    <source>
        <dbReference type="Proteomes" id="UP000534294"/>
    </source>
</evidence>
<feature type="signal peptide" evidence="2">
    <location>
        <begin position="1"/>
        <end position="16"/>
    </location>
</feature>
<feature type="domain" description="Tail specific protease" evidence="3">
    <location>
        <begin position="83"/>
        <end position="268"/>
    </location>
</feature>
<gene>
    <name evidence="4" type="ORF">HNQ64_001612</name>
</gene>
<keyword evidence="2" id="KW-0732">Signal</keyword>
<dbReference type="CDD" id="cd06567">
    <property type="entry name" value="Peptidase_S41"/>
    <property type="match status" value="1"/>
</dbReference>
<dbReference type="SMART" id="SM00245">
    <property type="entry name" value="TSPc"/>
    <property type="match status" value="1"/>
</dbReference>
<comment type="caution">
    <text evidence="4">The sequence shown here is derived from an EMBL/GenBank/DDBJ whole genome shotgun (WGS) entry which is preliminary data.</text>
</comment>